<organism evidence="1 2">
    <name type="scientific">Uncinocarpus reesii (strain UAMH 1704)</name>
    <dbReference type="NCBI Taxonomy" id="336963"/>
    <lineage>
        <taxon>Eukaryota</taxon>
        <taxon>Fungi</taxon>
        <taxon>Dikarya</taxon>
        <taxon>Ascomycota</taxon>
        <taxon>Pezizomycotina</taxon>
        <taxon>Eurotiomycetes</taxon>
        <taxon>Eurotiomycetidae</taxon>
        <taxon>Onygenales</taxon>
        <taxon>Onygenaceae</taxon>
        <taxon>Uncinocarpus</taxon>
    </lineage>
</organism>
<dbReference type="GeneID" id="8441220"/>
<accession>C4JUV3</accession>
<dbReference type="OrthoDB" id="8300706at2759"/>
<name>C4JUV3_UNCRE</name>
<dbReference type="EMBL" id="CH476617">
    <property type="protein sequence ID" value="EEP80064.1"/>
    <property type="molecule type" value="Genomic_DNA"/>
</dbReference>
<dbReference type="RefSeq" id="XP_002584217.1">
    <property type="nucleotide sequence ID" value="XM_002584171.1"/>
</dbReference>
<dbReference type="Proteomes" id="UP000002058">
    <property type="component" value="Unassembled WGS sequence"/>
</dbReference>
<dbReference type="AlphaFoldDB" id="C4JUV3"/>
<evidence type="ECO:0000313" key="1">
    <source>
        <dbReference type="EMBL" id="EEP80064.1"/>
    </source>
</evidence>
<keyword evidence="2" id="KW-1185">Reference proteome</keyword>
<dbReference type="VEuPathDB" id="FungiDB:UREG_04906"/>
<sequence length="118" mass="13368">MGNQLGPGCHPLTVFHSIIITGCYQINAPSNLQASRSRSVIFESPIFESPLFESPLFESPLFESPLFESPLFESPLFESPLFESPLFESPLFKWFELFQIFRAAKLLRVNSDAAIRRA</sequence>
<proteinExistence type="predicted"/>
<protein>
    <submittedName>
        <fullName evidence="1">Uncharacterized protein</fullName>
    </submittedName>
</protein>
<dbReference type="InParanoid" id="C4JUV3"/>
<dbReference type="eggNOG" id="ENOG502S7CD">
    <property type="taxonomic scope" value="Eukaryota"/>
</dbReference>
<dbReference type="KEGG" id="ure:UREG_04906"/>
<dbReference type="HOGENOM" id="CLU_2074903_0_0_1"/>
<dbReference type="STRING" id="336963.C4JUV3"/>
<reference evidence="2" key="1">
    <citation type="journal article" date="2009" name="Genome Res.">
        <title>Comparative genomic analyses of the human fungal pathogens Coccidioides and their relatives.</title>
        <authorList>
            <person name="Sharpton T.J."/>
            <person name="Stajich J.E."/>
            <person name="Rounsley S.D."/>
            <person name="Gardner M.J."/>
            <person name="Wortman J.R."/>
            <person name="Jordar V.S."/>
            <person name="Maiti R."/>
            <person name="Kodira C.D."/>
            <person name="Neafsey D.E."/>
            <person name="Zeng Q."/>
            <person name="Hung C.-Y."/>
            <person name="McMahan C."/>
            <person name="Muszewska A."/>
            <person name="Grynberg M."/>
            <person name="Mandel M.A."/>
            <person name="Kellner E.M."/>
            <person name="Barker B.M."/>
            <person name="Galgiani J.N."/>
            <person name="Orbach M.J."/>
            <person name="Kirkland T.N."/>
            <person name="Cole G.T."/>
            <person name="Henn M.R."/>
            <person name="Birren B.W."/>
            <person name="Taylor J.W."/>
        </authorList>
    </citation>
    <scope>NUCLEOTIDE SEQUENCE [LARGE SCALE GENOMIC DNA]</scope>
    <source>
        <strain evidence="2">UAMH 1704</strain>
    </source>
</reference>
<gene>
    <name evidence="1" type="ORF">UREG_04906</name>
</gene>
<evidence type="ECO:0000313" key="2">
    <source>
        <dbReference type="Proteomes" id="UP000002058"/>
    </source>
</evidence>